<accession>A0A9P9DCG0</accession>
<comment type="caution">
    <text evidence="2">The sequence shown here is derived from an EMBL/GenBank/DDBJ whole genome shotgun (WGS) entry which is preliminary data.</text>
</comment>
<dbReference type="SUPFAM" id="SSF54637">
    <property type="entry name" value="Thioesterase/thiol ester dehydrase-isomerase"/>
    <property type="match status" value="1"/>
</dbReference>
<feature type="domain" description="Thioesterase" evidence="1">
    <location>
        <begin position="90"/>
        <end position="189"/>
    </location>
</feature>
<keyword evidence="3" id="KW-1185">Reference proteome</keyword>
<sequence>MTAATLDLDQFASLKWVAPYISSPNWIIKKRVRAAAGDEEADIFNRETMCLNNGVQHWIEMYEKPSPGTTDIKKSISLCKFGTGLGGFIGMCHGGAAMTLMDEALGFAMIASETERTGDWATTSPSWKKLFAEGRPINEVLNGFMVTARLDIKFLKPVLCPGVVGIEVDVLENRGHKMKLRGVMKDANGVPLIQADGIWVRLGGASKI</sequence>
<dbReference type="EMBL" id="JAGMWT010000014">
    <property type="protein sequence ID" value="KAH7116800.1"/>
    <property type="molecule type" value="Genomic_DNA"/>
</dbReference>
<dbReference type="Proteomes" id="UP000700596">
    <property type="component" value="Unassembled WGS sequence"/>
</dbReference>
<dbReference type="PANTHER" id="PTHR47260:SF1">
    <property type="entry name" value="UPF0644 PROTEIN PB2B4.06"/>
    <property type="match status" value="1"/>
</dbReference>
<reference evidence="2" key="1">
    <citation type="journal article" date="2021" name="Nat. Commun.">
        <title>Genetic determinants of endophytism in the Arabidopsis root mycobiome.</title>
        <authorList>
            <person name="Mesny F."/>
            <person name="Miyauchi S."/>
            <person name="Thiergart T."/>
            <person name="Pickel B."/>
            <person name="Atanasova L."/>
            <person name="Karlsson M."/>
            <person name="Huettel B."/>
            <person name="Barry K.W."/>
            <person name="Haridas S."/>
            <person name="Chen C."/>
            <person name="Bauer D."/>
            <person name="Andreopoulos W."/>
            <person name="Pangilinan J."/>
            <person name="LaButti K."/>
            <person name="Riley R."/>
            <person name="Lipzen A."/>
            <person name="Clum A."/>
            <person name="Drula E."/>
            <person name="Henrissat B."/>
            <person name="Kohler A."/>
            <person name="Grigoriev I.V."/>
            <person name="Martin F.M."/>
            <person name="Hacquard S."/>
        </authorList>
    </citation>
    <scope>NUCLEOTIDE SEQUENCE</scope>
    <source>
        <strain evidence="2">MPI-CAGE-CH-0243</strain>
    </source>
</reference>
<dbReference type="Gene3D" id="3.10.129.10">
    <property type="entry name" value="Hotdog Thioesterase"/>
    <property type="match status" value="1"/>
</dbReference>
<protein>
    <recommendedName>
        <fullName evidence="1">Thioesterase domain-containing protein</fullName>
    </recommendedName>
</protein>
<dbReference type="InterPro" id="IPR006683">
    <property type="entry name" value="Thioestr_dom"/>
</dbReference>
<dbReference type="InterPro" id="IPR052061">
    <property type="entry name" value="PTE-AB_protein"/>
</dbReference>
<dbReference type="AlphaFoldDB" id="A0A9P9DCG0"/>
<proteinExistence type="predicted"/>
<dbReference type="OrthoDB" id="506431at2759"/>
<evidence type="ECO:0000313" key="2">
    <source>
        <dbReference type="EMBL" id="KAH7116800.1"/>
    </source>
</evidence>
<evidence type="ECO:0000259" key="1">
    <source>
        <dbReference type="Pfam" id="PF03061"/>
    </source>
</evidence>
<dbReference type="PANTHER" id="PTHR47260">
    <property type="entry name" value="UPF0644 PROTEIN PB2B4.06"/>
    <property type="match status" value="1"/>
</dbReference>
<gene>
    <name evidence="2" type="ORF">B0J11DRAFT_101175</name>
</gene>
<name>A0A9P9DCG0_9PLEO</name>
<dbReference type="CDD" id="cd03443">
    <property type="entry name" value="PaaI_thioesterase"/>
    <property type="match status" value="1"/>
</dbReference>
<dbReference type="Pfam" id="PF03061">
    <property type="entry name" value="4HBT"/>
    <property type="match status" value="1"/>
</dbReference>
<evidence type="ECO:0000313" key="3">
    <source>
        <dbReference type="Proteomes" id="UP000700596"/>
    </source>
</evidence>
<organism evidence="2 3">
    <name type="scientific">Dendryphion nanum</name>
    <dbReference type="NCBI Taxonomy" id="256645"/>
    <lineage>
        <taxon>Eukaryota</taxon>
        <taxon>Fungi</taxon>
        <taxon>Dikarya</taxon>
        <taxon>Ascomycota</taxon>
        <taxon>Pezizomycotina</taxon>
        <taxon>Dothideomycetes</taxon>
        <taxon>Pleosporomycetidae</taxon>
        <taxon>Pleosporales</taxon>
        <taxon>Torulaceae</taxon>
        <taxon>Dendryphion</taxon>
    </lineage>
</organism>
<dbReference type="InterPro" id="IPR029069">
    <property type="entry name" value="HotDog_dom_sf"/>
</dbReference>